<dbReference type="RefSeq" id="XP_014662754.1">
    <property type="nucleotide sequence ID" value="XM_014807268.1"/>
</dbReference>
<dbReference type="PANTHER" id="PTHR46614">
    <property type="entry name" value="MORN REPEAT-CONTAINING PROTEIN 4"/>
    <property type="match status" value="1"/>
</dbReference>
<dbReference type="RefSeq" id="XP_014662758.1">
    <property type="nucleotide sequence ID" value="XM_014807272.1"/>
</dbReference>
<keyword evidence="3" id="KW-0966">Cell projection</keyword>
<gene>
    <name evidence="5 6 7 8" type="primary">LOC106805604</name>
</gene>
<dbReference type="SUPFAM" id="SSF82185">
    <property type="entry name" value="Histone H3 K4-specific methyltransferase SET7/9 N-terminal domain"/>
    <property type="match status" value="1"/>
</dbReference>
<protein>
    <submittedName>
        <fullName evidence="5 6">MORN repeat-containing protein 4-like</fullName>
    </submittedName>
</protein>
<comment type="subcellular location">
    <subcellularLocation>
        <location evidence="1">Cell projection</location>
    </subcellularLocation>
</comment>
<evidence type="ECO:0000313" key="5">
    <source>
        <dbReference type="RefSeq" id="XP_014662754.1"/>
    </source>
</evidence>
<sequence>MPTHGSYKYSDGSEYTGEWNDDGKRHGLGYMTFSDGSSYDGRFENGLCNGYGVMMFLDKSRYQGEFTSGKFHGLGIFQRSDGMMFEGEFQDGKINGLGVVTYADGTHGLPRNEGVFKEHRFVRQDTCPLVIQKATQAAQSAFAQKLT</sequence>
<dbReference type="RefSeq" id="XP_014662755.1">
    <property type="nucleotide sequence ID" value="XM_014807269.1"/>
</dbReference>
<name>A0ABM1DS34_PRICU</name>
<reference evidence="5 6" key="1">
    <citation type="submission" date="2025-05" db="UniProtKB">
        <authorList>
            <consortium name="RefSeq"/>
        </authorList>
    </citation>
    <scope>IDENTIFICATION</scope>
</reference>
<dbReference type="Pfam" id="PF02493">
    <property type="entry name" value="MORN"/>
    <property type="match status" value="4"/>
</dbReference>
<dbReference type="SMART" id="SM00698">
    <property type="entry name" value="MORN"/>
    <property type="match status" value="4"/>
</dbReference>
<dbReference type="GeneID" id="106805604"/>
<evidence type="ECO:0000313" key="7">
    <source>
        <dbReference type="RefSeq" id="XP_014662757.1"/>
    </source>
</evidence>
<evidence type="ECO:0000256" key="2">
    <source>
        <dbReference type="ARBA" id="ARBA00022737"/>
    </source>
</evidence>
<accession>A0ABM1DS34</accession>
<dbReference type="RefSeq" id="XP_014662757.1">
    <property type="nucleotide sequence ID" value="XM_014807271.1"/>
</dbReference>
<evidence type="ECO:0000313" key="8">
    <source>
        <dbReference type="RefSeq" id="XP_014662758.1"/>
    </source>
</evidence>
<evidence type="ECO:0000256" key="3">
    <source>
        <dbReference type="ARBA" id="ARBA00023273"/>
    </source>
</evidence>
<evidence type="ECO:0000313" key="6">
    <source>
        <dbReference type="RefSeq" id="XP_014662755.1"/>
    </source>
</evidence>
<evidence type="ECO:0000313" key="4">
    <source>
        <dbReference type="Proteomes" id="UP000695022"/>
    </source>
</evidence>
<organism evidence="4 6">
    <name type="scientific">Priapulus caudatus</name>
    <name type="common">Priapulid worm</name>
    <dbReference type="NCBI Taxonomy" id="37621"/>
    <lineage>
        <taxon>Eukaryota</taxon>
        <taxon>Metazoa</taxon>
        <taxon>Ecdysozoa</taxon>
        <taxon>Scalidophora</taxon>
        <taxon>Priapulida</taxon>
        <taxon>Priapulimorpha</taxon>
        <taxon>Priapulimorphida</taxon>
        <taxon>Priapulidae</taxon>
        <taxon>Priapulus</taxon>
    </lineage>
</organism>
<dbReference type="InterPro" id="IPR003409">
    <property type="entry name" value="MORN"/>
</dbReference>
<dbReference type="PANTHER" id="PTHR46614:SF1">
    <property type="entry name" value="MORN REPEAT-CONTAINING PROTEIN 4"/>
    <property type="match status" value="1"/>
</dbReference>
<keyword evidence="4" id="KW-1185">Reference proteome</keyword>
<dbReference type="Proteomes" id="UP000695022">
    <property type="component" value="Unplaced"/>
</dbReference>
<proteinExistence type="predicted"/>
<evidence type="ECO:0000256" key="1">
    <source>
        <dbReference type="ARBA" id="ARBA00004316"/>
    </source>
</evidence>
<dbReference type="InterPro" id="IPR052315">
    <property type="entry name" value="MORN4"/>
</dbReference>
<keyword evidence="2" id="KW-0677">Repeat</keyword>
<dbReference type="Gene3D" id="2.20.110.10">
    <property type="entry name" value="Histone H3 K4-specific methyltransferase SET7/9 N-terminal domain"/>
    <property type="match status" value="2"/>
</dbReference>